<evidence type="ECO:0000256" key="1">
    <source>
        <dbReference type="SAM" id="MobiDB-lite"/>
    </source>
</evidence>
<name>R4UIQ4_9MOLU</name>
<dbReference type="KEGG" id="ssyr:SSYRP_v1c04530"/>
<organism evidence="2 3">
    <name type="scientific">Spiroplasma syrphidicola EA-1</name>
    <dbReference type="NCBI Taxonomy" id="1276229"/>
    <lineage>
        <taxon>Bacteria</taxon>
        <taxon>Bacillati</taxon>
        <taxon>Mycoplasmatota</taxon>
        <taxon>Mollicutes</taxon>
        <taxon>Entomoplasmatales</taxon>
        <taxon>Spiroplasmataceae</taxon>
        <taxon>Spiroplasma</taxon>
    </lineage>
</organism>
<feature type="compositionally biased region" description="Basic and acidic residues" evidence="1">
    <location>
        <begin position="8"/>
        <end position="17"/>
    </location>
</feature>
<dbReference type="Proteomes" id="UP000013963">
    <property type="component" value="Chromosome"/>
</dbReference>
<dbReference type="HOGENOM" id="CLU_3189186_0_0_14"/>
<dbReference type="EMBL" id="CP005078">
    <property type="protein sequence ID" value="AGM26045.1"/>
    <property type="molecule type" value="Genomic_DNA"/>
</dbReference>
<protein>
    <submittedName>
        <fullName evidence="2">Uncharacterized protein</fullName>
    </submittedName>
</protein>
<feature type="region of interest" description="Disordered" evidence="1">
    <location>
        <begin position="1"/>
        <end position="46"/>
    </location>
</feature>
<gene>
    <name evidence="2" type="ORF">SSYRP_v1c04530</name>
</gene>
<evidence type="ECO:0000313" key="3">
    <source>
        <dbReference type="Proteomes" id="UP000013963"/>
    </source>
</evidence>
<reference evidence="2 3" key="1">
    <citation type="journal article" date="2013" name="Genome Biol. Evol.">
        <title>Complete genomes of two dipteran-associated spiroplasmas provided insights into the origin, dynamics, and impacts of viral invasion in spiroplasma.</title>
        <authorList>
            <person name="Ku C."/>
            <person name="Lo W.S."/>
            <person name="Chen L.L."/>
            <person name="Kuo C.H."/>
        </authorList>
    </citation>
    <scope>NUCLEOTIDE SEQUENCE [LARGE SCALE GENOMIC DNA]</scope>
    <source>
        <strain evidence="2">EA-1</strain>
    </source>
</reference>
<dbReference type="RefSeq" id="WP_016340691.1">
    <property type="nucleotide sequence ID" value="NC_021284.1"/>
</dbReference>
<dbReference type="STRING" id="1276229.SSYRP_v1c04530"/>
<evidence type="ECO:0000313" key="2">
    <source>
        <dbReference type="EMBL" id="AGM26045.1"/>
    </source>
</evidence>
<dbReference type="AlphaFoldDB" id="R4UIQ4"/>
<dbReference type="PATRIC" id="fig|1276229.3.peg.448"/>
<sequence length="46" mass="5243">MAIKWKSKSPEGNRFHNTDGTFAKKPTNNDVVKPIINHDIPPKNKK</sequence>
<accession>R4UIQ4</accession>
<proteinExistence type="predicted"/>
<keyword evidence="3" id="KW-1185">Reference proteome</keyword>